<accession>A0A9W3DGD9</accession>
<dbReference type="RefSeq" id="XP_056862807.1">
    <property type="nucleotide sequence ID" value="XM_057006827.1"/>
</dbReference>
<sequence length="421" mass="47376">MEEPLQPESLSSCRNVSDVVRNKVELCIQNYMSLDVIVRYLEKTHHISKSVTRIVWEQLREENRLFFSYFEMRCQMALQMRMFNDMLTKQAVGMFENELLDISDASPSVRALLRREQPERVHLLETLASKTKLSSAGLEAMMPYANGQSGESFTNFVVQTQIPYNQQDQVLNPASFSMPNLNGPLAAQWQIPNEQLLNQHLYASSFALSNANGISVTQLPVPNNKQNQPHQDPLPTYNDLIAPTFEPADTYDWCLLIDSAAFEDLGTLPPFPPADTTIQWPSPDDLPYTAATNPEEDLSTFDLEGVIGHIGPSFLDADTILASMDFNEQQQHQPHWQQQQQQQNVQVQGSNGLLNVESNGKHHQCLDQQQAGGGVQRHYPESEALNNPDPGVIGHNVPRDSYNKSAAQLVTQPSEQPQHQN</sequence>
<proteinExistence type="predicted"/>
<dbReference type="PANTHER" id="PTHR31871">
    <property type="entry name" value="OS02G0137100 PROTEIN"/>
    <property type="match status" value="1"/>
</dbReference>
<name>A0A9W3DGD9_RAPSA</name>
<organism evidence="2 3">
    <name type="scientific">Raphanus sativus</name>
    <name type="common">Radish</name>
    <name type="synonym">Raphanus raphanistrum var. sativus</name>
    <dbReference type="NCBI Taxonomy" id="3726"/>
    <lineage>
        <taxon>Eukaryota</taxon>
        <taxon>Viridiplantae</taxon>
        <taxon>Streptophyta</taxon>
        <taxon>Embryophyta</taxon>
        <taxon>Tracheophyta</taxon>
        <taxon>Spermatophyta</taxon>
        <taxon>Magnoliopsida</taxon>
        <taxon>eudicotyledons</taxon>
        <taxon>Gunneridae</taxon>
        <taxon>Pentapetalae</taxon>
        <taxon>rosids</taxon>
        <taxon>malvids</taxon>
        <taxon>Brassicales</taxon>
        <taxon>Brassicaceae</taxon>
        <taxon>Brassiceae</taxon>
        <taxon>Raphanus</taxon>
    </lineage>
</organism>
<reference evidence="2" key="1">
    <citation type="journal article" date="2019" name="Database">
        <title>The radish genome database (RadishGD): an integrated information resource for radish genomics.</title>
        <authorList>
            <person name="Yu H.J."/>
            <person name="Baek S."/>
            <person name="Lee Y.J."/>
            <person name="Cho A."/>
            <person name="Mun J.H."/>
        </authorList>
    </citation>
    <scope>NUCLEOTIDE SEQUENCE [LARGE SCALE GENOMIC DNA]</scope>
    <source>
        <strain evidence="2">cv. WK10039</strain>
    </source>
</reference>
<feature type="region of interest" description="Disordered" evidence="1">
    <location>
        <begin position="368"/>
        <end position="421"/>
    </location>
</feature>
<dbReference type="GeneID" id="108852306"/>
<keyword evidence="2" id="KW-1185">Reference proteome</keyword>
<evidence type="ECO:0000313" key="3">
    <source>
        <dbReference type="RefSeq" id="XP_056862807.1"/>
    </source>
</evidence>
<dbReference type="PANTHER" id="PTHR31871:SF42">
    <property type="entry name" value="LOB DOMAIN-CONTAINING PROTEIN"/>
    <property type="match status" value="1"/>
</dbReference>
<dbReference type="KEGG" id="rsz:108852306"/>
<protein>
    <submittedName>
        <fullName evidence="3">Uncharacterized protein LOC108852306 isoform X1</fullName>
    </submittedName>
</protein>
<feature type="compositionally biased region" description="Polar residues" evidence="1">
    <location>
        <begin position="403"/>
        <end position="421"/>
    </location>
</feature>
<dbReference type="AlphaFoldDB" id="A0A9W3DGD9"/>
<gene>
    <name evidence="3" type="primary">LOC108852306</name>
</gene>
<dbReference type="Pfam" id="PF09713">
    <property type="entry name" value="A_thal_3526"/>
    <property type="match status" value="1"/>
</dbReference>
<dbReference type="Proteomes" id="UP000504610">
    <property type="component" value="Chromosome 4"/>
</dbReference>
<evidence type="ECO:0000256" key="1">
    <source>
        <dbReference type="SAM" id="MobiDB-lite"/>
    </source>
</evidence>
<reference evidence="3" key="2">
    <citation type="submission" date="2025-08" db="UniProtKB">
        <authorList>
            <consortium name="RefSeq"/>
        </authorList>
    </citation>
    <scope>IDENTIFICATION</scope>
    <source>
        <tissue evidence="3">Leaf</tissue>
    </source>
</reference>
<evidence type="ECO:0000313" key="2">
    <source>
        <dbReference type="Proteomes" id="UP000504610"/>
    </source>
</evidence>
<dbReference type="NCBIfam" id="TIGR01589">
    <property type="entry name" value="A_thal_3526"/>
    <property type="match status" value="1"/>
</dbReference>
<dbReference type="InterPro" id="IPR006476">
    <property type="entry name" value="CHP01589_pln"/>
</dbReference>
<dbReference type="OrthoDB" id="1114226at2759"/>